<dbReference type="Pfam" id="PF21362">
    <property type="entry name" value="Sina_RING"/>
    <property type="match status" value="1"/>
</dbReference>
<dbReference type="Gene3D" id="2.60.210.10">
    <property type="entry name" value="Apoptosis, Tumor Necrosis Factor Receptor Associated Protein 2, Chain A"/>
    <property type="match status" value="1"/>
</dbReference>
<keyword evidence="1" id="KW-0479">Metal-binding</keyword>
<evidence type="ECO:0000313" key="7">
    <source>
        <dbReference type="EMBL" id="KAK7793548.1"/>
    </source>
</evidence>
<dbReference type="InterPro" id="IPR004162">
    <property type="entry name" value="SINA-like_animal"/>
</dbReference>
<evidence type="ECO:0000256" key="5">
    <source>
        <dbReference type="SAM" id="MobiDB-lite"/>
    </source>
</evidence>
<feature type="compositionally biased region" description="Polar residues" evidence="5">
    <location>
        <begin position="12"/>
        <end position="29"/>
    </location>
</feature>
<evidence type="ECO:0000313" key="8">
    <source>
        <dbReference type="Proteomes" id="UP001378592"/>
    </source>
</evidence>
<gene>
    <name evidence="7" type="ORF">R5R35_000388</name>
</gene>
<evidence type="ECO:0000259" key="6">
    <source>
        <dbReference type="PROSITE" id="PS50089"/>
    </source>
</evidence>
<reference evidence="7 8" key="1">
    <citation type="submission" date="2024-03" db="EMBL/GenBank/DDBJ databases">
        <title>The genome assembly and annotation of the cricket Gryllus longicercus Weissman &amp; Gray.</title>
        <authorList>
            <person name="Szrajer S."/>
            <person name="Gray D."/>
            <person name="Ylla G."/>
        </authorList>
    </citation>
    <scope>NUCLEOTIDE SEQUENCE [LARGE SCALE GENOMIC DNA]</scope>
    <source>
        <strain evidence="7">DAG 2021-001</strain>
        <tissue evidence="7">Whole body minus gut</tissue>
    </source>
</reference>
<name>A0AAN9VLM6_9ORTH</name>
<dbReference type="Gene3D" id="3.30.160.60">
    <property type="entry name" value="Classic Zinc Finger"/>
    <property type="match status" value="1"/>
</dbReference>
<comment type="caution">
    <text evidence="7">The sequence shown here is derived from an EMBL/GenBank/DDBJ whole genome shotgun (WGS) entry which is preliminary data.</text>
</comment>
<organism evidence="7 8">
    <name type="scientific">Gryllus longicercus</name>
    <dbReference type="NCBI Taxonomy" id="2509291"/>
    <lineage>
        <taxon>Eukaryota</taxon>
        <taxon>Metazoa</taxon>
        <taxon>Ecdysozoa</taxon>
        <taxon>Arthropoda</taxon>
        <taxon>Hexapoda</taxon>
        <taxon>Insecta</taxon>
        <taxon>Pterygota</taxon>
        <taxon>Neoptera</taxon>
        <taxon>Polyneoptera</taxon>
        <taxon>Orthoptera</taxon>
        <taxon>Ensifera</taxon>
        <taxon>Gryllidea</taxon>
        <taxon>Grylloidea</taxon>
        <taxon>Gryllidae</taxon>
        <taxon>Gryllinae</taxon>
        <taxon>Gryllus</taxon>
    </lineage>
</organism>
<dbReference type="AlphaFoldDB" id="A0AAN9VLM6"/>
<dbReference type="SUPFAM" id="SSF57850">
    <property type="entry name" value="RING/U-box"/>
    <property type="match status" value="1"/>
</dbReference>
<dbReference type="InterPro" id="IPR013083">
    <property type="entry name" value="Znf_RING/FYVE/PHD"/>
</dbReference>
<dbReference type="GO" id="GO:0005737">
    <property type="term" value="C:cytoplasm"/>
    <property type="evidence" value="ECO:0007669"/>
    <property type="project" value="TreeGrafter"/>
</dbReference>
<dbReference type="GO" id="GO:0043161">
    <property type="term" value="P:proteasome-mediated ubiquitin-dependent protein catabolic process"/>
    <property type="evidence" value="ECO:0007669"/>
    <property type="project" value="TreeGrafter"/>
</dbReference>
<dbReference type="GO" id="GO:0061630">
    <property type="term" value="F:ubiquitin protein ligase activity"/>
    <property type="evidence" value="ECO:0007669"/>
    <property type="project" value="TreeGrafter"/>
</dbReference>
<dbReference type="Proteomes" id="UP001378592">
    <property type="component" value="Unassembled WGS sequence"/>
</dbReference>
<proteinExistence type="predicted"/>
<evidence type="ECO:0000256" key="2">
    <source>
        <dbReference type="ARBA" id="ARBA00022771"/>
    </source>
</evidence>
<dbReference type="PROSITE" id="PS50089">
    <property type="entry name" value="ZF_RING_2"/>
    <property type="match status" value="1"/>
</dbReference>
<keyword evidence="3" id="KW-0862">Zinc</keyword>
<evidence type="ECO:0000256" key="4">
    <source>
        <dbReference type="PROSITE-ProRule" id="PRU00175"/>
    </source>
</evidence>
<dbReference type="PANTHER" id="PTHR45877">
    <property type="entry name" value="E3 UBIQUITIN-PROTEIN LIGASE SIAH2"/>
    <property type="match status" value="1"/>
</dbReference>
<accession>A0AAN9VLM6</accession>
<dbReference type="GO" id="GO:0031624">
    <property type="term" value="F:ubiquitin conjugating enzyme binding"/>
    <property type="evidence" value="ECO:0007669"/>
    <property type="project" value="TreeGrafter"/>
</dbReference>
<dbReference type="InterPro" id="IPR001841">
    <property type="entry name" value="Znf_RING"/>
</dbReference>
<feature type="region of interest" description="Disordered" evidence="5">
    <location>
        <begin position="1"/>
        <end position="30"/>
    </location>
</feature>
<dbReference type="PANTHER" id="PTHR45877:SF2">
    <property type="entry name" value="E3 UBIQUITIN-PROTEIN LIGASE SINA-RELATED"/>
    <property type="match status" value="1"/>
</dbReference>
<evidence type="ECO:0000256" key="3">
    <source>
        <dbReference type="ARBA" id="ARBA00022833"/>
    </source>
</evidence>
<dbReference type="InterPro" id="IPR049548">
    <property type="entry name" value="Sina-like_RING"/>
</dbReference>
<dbReference type="GO" id="GO:0008270">
    <property type="term" value="F:zinc ion binding"/>
    <property type="evidence" value="ECO:0007669"/>
    <property type="project" value="UniProtKB-KW"/>
</dbReference>
<protein>
    <recommendedName>
        <fullName evidence="6">RING-type domain-containing protein</fullName>
    </recommendedName>
</protein>
<feature type="domain" description="RING-type" evidence="6">
    <location>
        <begin position="149"/>
        <end position="184"/>
    </location>
</feature>
<sequence length="387" mass="44589">MSLPSLPRSLHCATSETSEILQAEDSTSEGIVDSTLMPEESTPKAEAAVTLVNNGIQEPENRNNSITEDHPESISLGSIDEELNSQNQEQRYNQESNYFHSNEATESDILPDIKDMKQSNCEHQSEEKEKRYSGDISNFLESVYDLLECPVCLNHMVPPILLCESGHNICFKCRPFMTKCPLCRQSFLRTRNIALEVVAQKLGLQCIHEDCHKGCMSLKEQEQQVSIDQMVYTCPLTLYSHCYWQGNHSDIKRHMEEIHASKILTETTNPFWEMNLVVRDFKVIFALDEIFFYKERLDTSNSKFYIQVFYVGQRENHSKFVYNLEISSETGQQRVVIYNTTLPINDLEHTYTYTASHCTVLDYQTIRGMSKHGDLKCTLSLGRYLRE</sequence>
<dbReference type="Gene3D" id="3.30.40.10">
    <property type="entry name" value="Zinc/RING finger domain, C3HC4 (zinc finger)"/>
    <property type="match status" value="1"/>
</dbReference>
<dbReference type="InterPro" id="IPR008974">
    <property type="entry name" value="TRAF-like"/>
</dbReference>
<keyword evidence="8" id="KW-1185">Reference proteome</keyword>
<keyword evidence="2 4" id="KW-0863">Zinc-finger</keyword>
<evidence type="ECO:0000256" key="1">
    <source>
        <dbReference type="ARBA" id="ARBA00022723"/>
    </source>
</evidence>
<dbReference type="EMBL" id="JAZDUA010000373">
    <property type="protein sequence ID" value="KAK7793548.1"/>
    <property type="molecule type" value="Genomic_DNA"/>
</dbReference>